<accession>A0AAV5LY25</accession>
<dbReference type="Proteomes" id="UP001054252">
    <property type="component" value="Unassembled WGS sequence"/>
</dbReference>
<proteinExistence type="predicted"/>
<reference evidence="1 2" key="1">
    <citation type="journal article" date="2021" name="Commun. Biol.">
        <title>The genome of Shorea leprosula (Dipterocarpaceae) highlights the ecological relevance of drought in aseasonal tropical rainforests.</title>
        <authorList>
            <person name="Ng K.K.S."/>
            <person name="Kobayashi M.J."/>
            <person name="Fawcett J.A."/>
            <person name="Hatakeyama M."/>
            <person name="Paape T."/>
            <person name="Ng C.H."/>
            <person name="Ang C.C."/>
            <person name="Tnah L.H."/>
            <person name="Lee C.T."/>
            <person name="Nishiyama T."/>
            <person name="Sese J."/>
            <person name="O'Brien M.J."/>
            <person name="Copetti D."/>
            <person name="Mohd Noor M.I."/>
            <person name="Ong R.C."/>
            <person name="Putra M."/>
            <person name="Sireger I.Z."/>
            <person name="Indrioko S."/>
            <person name="Kosugi Y."/>
            <person name="Izuno A."/>
            <person name="Isagi Y."/>
            <person name="Lee S.L."/>
            <person name="Shimizu K.K."/>
        </authorList>
    </citation>
    <scope>NUCLEOTIDE SEQUENCE [LARGE SCALE GENOMIC DNA]</scope>
    <source>
        <strain evidence="1">214</strain>
    </source>
</reference>
<evidence type="ECO:0000313" key="1">
    <source>
        <dbReference type="EMBL" id="GKV42370.1"/>
    </source>
</evidence>
<evidence type="ECO:0000313" key="2">
    <source>
        <dbReference type="Proteomes" id="UP001054252"/>
    </source>
</evidence>
<name>A0AAV5LY25_9ROSI</name>
<comment type="caution">
    <text evidence="1">The sequence shown here is derived from an EMBL/GenBank/DDBJ whole genome shotgun (WGS) entry which is preliminary data.</text>
</comment>
<sequence length="55" mass="6744">MRFTVPNYKCETVESKIQILRWIRFERRGDFWCQKGEWIGGNKIQQVNVIKFQTH</sequence>
<keyword evidence="2" id="KW-1185">Reference proteome</keyword>
<gene>
    <name evidence="1" type="ORF">SLEP1_g49781</name>
</gene>
<dbReference type="AlphaFoldDB" id="A0AAV5LY25"/>
<organism evidence="1 2">
    <name type="scientific">Rubroshorea leprosula</name>
    <dbReference type="NCBI Taxonomy" id="152421"/>
    <lineage>
        <taxon>Eukaryota</taxon>
        <taxon>Viridiplantae</taxon>
        <taxon>Streptophyta</taxon>
        <taxon>Embryophyta</taxon>
        <taxon>Tracheophyta</taxon>
        <taxon>Spermatophyta</taxon>
        <taxon>Magnoliopsida</taxon>
        <taxon>eudicotyledons</taxon>
        <taxon>Gunneridae</taxon>
        <taxon>Pentapetalae</taxon>
        <taxon>rosids</taxon>
        <taxon>malvids</taxon>
        <taxon>Malvales</taxon>
        <taxon>Dipterocarpaceae</taxon>
        <taxon>Rubroshorea</taxon>
    </lineage>
</organism>
<dbReference type="EMBL" id="BPVZ01000158">
    <property type="protein sequence ID" value="GKV42370.1"/>
    <property type="molecule type" value="Genomic_DNA"/>
</dbReference>
<protein>
    <submittedName>
        <fullName evidence="1">Uncharacterized protein</fullName>
    </submittedName>
</protein>